<dbReference type="Pfam" id="PF20448">
    <property type="entry name" value="DUF6705"/>
    <property type="match status" value="1"/>
</dbReference>
<evidence type="ECO:0000259" key="2">
    <source>
        <dbReference type="Pfam" id="PF20448"/>
    </source>
</evidence>
<dbReference type="AlphaFoldDB" id="A0A3N4NMS3"/>
<feature type="chain" id="PRO_5018193715" description="DUF6705 domain-containing protein" evidence="1">
    <location>
        <begin position="21"/>
        <end position="193"/>
    </location>
</feature>
<dbReference type="InterPro" id="IPR046551">
    <property type="entry name" value="DUF6705"/>
</dbReference>
<feature type="domain" description="DUF6705" evidence="2">
    <location>
        <begin position="1"/>
        <end position="154"/>
    </location>
</feature>
<reference evidence="3 4" key="1">
    <citation type="submission" date="2018-11" db="EMBL/GenBank/DDBJ databases">
        <title>Aureibaculum marinum gen. nov., sp. nov., a member of the family Flavobacteriaceae isolated from the Bohai Sea.</title>
        <authorList>
            <person name="Ji X."/>
        </authorList>
    </citation>
    <scope>NUCLEOTIDE SEQUENCE [LARGE SCALE GENOMIC DNA]</scope>
    <source>
        <strain evidence="3 4">BH-SD17</strain>
    </source>
</reference>
<name>A0A3N4NMS3_9FLAO</name>
<comment type="caution">
    <text evidence="3">The sequence shown here is derived from an EMBL/GenBank/DDBJ whole genome shotgun (WGS) entry which is preliminary data.</text>
</comment>
<dbReference type="Proteomes" id="UP000270856">
    <property type="component" value="Unassembled WGS sequence"/>
</dbReference>
<evidence type="ECO:0000256" key="1">
    <source>
        <dbReference type="SAM" id="SignalP"/>
    </source>
</evidence>
<organism evidence="3 4">
    <name type="scientific">Aureibaculum marinum</name>
    <dbReference type="NCBI Taxonomy" id="2487930"/>
    <lineage>
        <taxon>Bacteria</taxon>
        <taxon>Pseudomonadati</taxon>
        <taxon>Bacteroidota</taxon>
        <taxon>Flavobacteriia</taxon>
        <taxon>Flavobacteriales</taxon>
        <taxon>Flavobacteriaceae</taxon>
        <taxon>Aureibaculum</taxon>
    </lineage>
</organism>
<evidence type="ECO:0000313" key="3">
    <source>
        <dbReference type="EMBL" id="RPD97531.1"/>
    </source>
</evidence>
<dbReference type="EMBL" id="RPFJ01000010">
    <property type="protein sequence ID" value="RPD97531.1"/>
    <property type="molecule type" value="Genomic_DNA"/>
</dbReference>
<feature type="signal peptide" evidence="1">
    <location>
        <begin position="1"/>
        <end position="20"/>
    </location>
</feature>
<sequence length="193" mass="21780">MKKVITLILVLSLSIFSCKAQHIIPVEKAVDYLDKEDGLMDGKDYVYVKDINNLLTKFTGTWKGTYNSKNFEFKIVKTTTDDGELKEDLLLARYKITDSNGRVIENTLDLPDDSPYVLFGGYIIKESIYTYMLNYIGKNTNCGQNGNVFISVYGTNNTKMKLFLQVAGEMYFDCTTGAAKQVLPTKVVTLTKQ</sequence>
<keyword evidence="4" id="KW-1185">Reference proteome</keyword>
<keyword evidence="1" id="KW-0732">Signal</keyword>
<evidence type="ECO:0000313" key="4">
    <source>
        <dbReference type="Proteomes" id="UP000270856"/>
    </source>
</evidence>
<dbReference type="RefSeq" id="WP_123897560.1">
    <property type="nucleotide sequence ID" value="NZ_RPFJ01000010.1"/>
</dbReference>
<gene>
    <name evidence="3" type="ORF">EGM88_08560</name>
</gene>
<proteinExistence type="predicted"/>
<accession>A0A3N4NMS3</accession>
<protein>
    <recommendedName>
        <fullName evidence="2">DUF6705 domain-containing protein</fullName>
    </recommendedName>
</protein>
<dbReference type="PROSITE" id="PS51257">
    <property type="entry name" value="PROKAR_LIPOPROTEIN"/>
    <property type="match status" value="1"/>
</dbReference>
<dbReference type="OrthoDB" id="1274930at2"/>